<proteinExistence type="predicted"/>
<evidence type="ECO:0000313" key="2">
    <source>
        <dbReference type="EMBL" id="KYD08051.1"/>
    </source>
</evidence>
<dbReference type="Pfam" id="PF10137">
    <property type="entry name" value="CAP12-PCTIR_TIR"/>
    <property type="match status" value="1"/>
</dbReference>
<dbReference type="OrthoDB" id="5497289at2"/>
<organism evidence="2 3">
    <name type="scientific">Caldibacillus debilis</name>
    <dbReference type="NCBI Taxonomy" id="301148"/>
    <lineage>
        <taxon>Bacteria</taxon>
        <taxon>Bacillati</taxon>
        <taxon>Bacillota</taxon>
        <taxon>Bacilli</taxon>
        <taxon>Bacillales</taxon>
        <taxon>Bacillaceae</taxon>
        <taxon>Caldibacillus</taxon>
    </lineage>
</organism>
<name>A0A150L6V4_9BACI</name>
<accession>A0A150L6V4</accession>
<dbReference type="GO" id="GO:0050135">
    <property type="term" value="F:NADP+ nucleosidase activity"/>
    <property type="evidence" value="ECO:0007669"/>
    <property type="project" value="InterPro"/>
</dbReference>
<dbReference type="AlphaFoldDB" id="A0A150L6V4"/>
<protein>
    <recommendedName>
        <fullName evidence="1">CD-NTase-associated protein 12/Pycsar effector protein TIR domain-containing protein</fullName>
    </recommendedName>
</protein>
<evidence type="ECO:0000313" key="3">
    <source>
        <dbReference type="Proteomes" id="UP000075683"/>
    </source>
</evidence>
<dbReference type="EMBL" id="LQYT01000143">
    <property type="protein sequence ID" value="KYD08051.1"/>
    <property type="molecule type" value="Genomic_DNA"/>
</dbReference>
<dbReference type="Proteomes" id="UP000075683">
    <property type="component" value="Unassembled WGS sequence"/>
</dbReference>
<sequence length="332" mass="37989">MTTPKKPKTFIGSSREAKKLVAAVHSQIKYHTEVTPWYNAFPANEYTMEALEKELNESDFGIFVFAPDDIALHRGKYVYIPRDNTIFEAGLFWGKLGRGRVFAIIPEQVKERDDLIIGATVNEFHLLSDLQGLTLLSYEQRTDNNFEAAVSVACQRIIDKIEELGFFQDPRSLLDQKAHLLRFFWEYNRLIKVANTKEKYEALCEAVRNSFLTPDGFRITGAAFWLKQGNEGIGHVGGNVGRGRFFPFNQHNVEDGRKIYVLDAYFSGKWVYYRRKTVEETYVLCYPLTQEHVLSVHFSGSGQLKDPDLTNVVNINNELFNTITHLIGGDSK</sequence>
<reference evidence="2 3" key="1">
    <citation type="submission" date="2016-01" db="EMBL/GenBank/DDBJ databases">
        <title>Draft Genome Sequences of Seven Thermophilic Sporeformers Isolated from Foods.</title>
        <authorList>
            <person name="Berendsen E.M."/>
            <person name="Wells-Bennik M.H."/>
            <person name="Krawcyk A.O."/>
            <person name="De Jong A."/>
            <person name="Holsappel S."/>
            <person name="Eijlander R.T."/>
            <person name="Kuipers O.P."/>
        </authorList>
    </citation>
    <scope>NUCLEOTIDE SEQUENCE [LARGE SCALE GENOMIC DNA]</scope>
    <source>
        <strain evidence="2 3">B4135</strain>
    </source>
</reference>
<dbReference type="InterPro" id="IPR019302">
    <property type="entry name" value="CAP12/PCTIR_TIR_dom"/>
</dbReference>
<comment type="caution">
    <text evidence="2">The sequence shown here is derived from an EMBL/GenBank/DDBJ whole genome shotgun (WGS) entry which is preliminary data.</text>
</comment>
<dbReference type="PATRIC" id="fig|301148.3.peg.2589"/>
<evidence type="ECO:0000259" key="1">
    <source>
        <dbReference type="Pfam" id="PF10137"/>
    </source>
</evidence>
<gene>
    <name evidence="2" type="ORF">B4135_4208</name>
</gene>
<feature type="domain" description="CD-NTase-associated protein 12/Pycsar effector protein TIR" evidence="1">
    <location>
        <begin position="9"/>
        <end position="138"/>
    </location>
</feature>
<dbReference type="RefSeq" id="WP_061570308.1">
    <property type="nucleotide sequence ID" value="NZ_LQYT01000143.1"/>
</dbReference>